<dbReference type="InterPro" id="IPR006110">
    <property type="entry name" value="Pol_omega/Rpo6/RPB6"/>
</dbReference>
<dbReference type="SUPFAM" id="SSF63562">
    <property type="entry name" value="RPB6/omega subunit-like"/>
    <property type="match status" value="1"/>
</dbReference>
<keyword evidence="6 11" id="KW-0548">Nucleotidyltransferase</keyword>
<evidence type="ECO:0000256" key="7">
    <source>
        <dbReference type="ARBA" id="ARBA00023163"/>
    </source>
</evidence>
<dbReference type="EC" id="2.7.7.6" evidence="2 11"/>
<comment type="catalytic activity">
    <reaction evidence="10 11">
        <text>RNA(n) + a ribonucleoside 5'-triphosphate = RNA(n+1) + diphosphate</text>
        <dbReference type="Rhea" id="RHEA:21248"/>
        <dbReference type="Rhea" id="RHEA-COMP:14527"/>
        <dbReference type="Rhea" id="RHEA-COMP:17342"/>
        <dbReference type="ChEBI" id="CHEBI:33019"/>
        <dbReference type="ChEBI" id="CHEBI:61557"/>
        <dbReference type="ChEBI" id="CHEBI:140395"/>
        <dbReference type="EC" id="2.7.7.6"/>
    </reaction>
</comment>
<dbReference type="GO" id="GO:0006351">
    <property type="term" value="P:DNA-templated transcription"/>
    <property type="evidence" value="ECO:0007669"/>
    <property type="project" value="UniProtKB-UniRule"/>
</dbReference>
<evidence type="ECO:0000256" key="11">
    <source>
        <dbReference type="HAMAP-Rule" id="MF_00366"/>
    </source>
</evidence>
<evidence type="ECO:0000256" key="9">
    <source>
        <dbReference type="ARBA" id="ARBA00029924"/>
    </source>
</evidence>
<dbReference type="OrthoDB" id="9815459at2"/>
<dbReference type="NCBIfam" id="TIGR00690">
    <property type="entry name" value="rpoZ"/>
    <property type="match status" value="1"/>
</dbReference>
<evidence type="ECO:0000313" key="14">
    <source>
        <dbReference type="Proteomes" id="UP000216797"/>
    </source>
</evidence>
<dbReference type="RefSeq" id="WP_071865195.1">
    <property type="nucleotide sequence ID" value="NZ_JBHLVQ010000003.1"/>
</dbReference>
<evidence type="ECO:0000256" key="5">
    <source>
        <dbReference type="ARBA" id="ARBA00022679"/>
    </source>
</evidence>
<dbReference type="SMART" id="SM01409">
    <property type="entry name" value="RNA_pol_Rpb6"/>
    <property type="match status" value="1"/>
</dbReference>
<name>A0A267HVE3_9ENTE</name>
<dbReference type="Pfam" id="PF01192">
    <property type="entry name" value="RNA_pol_Rpb6"/>
    <property type="match status" value="1"/>
</dbReference>
<evidence type="ECO:0000256" key="2">
    <source>
        <dbReference type="ARBA" id="ARBA00012418"/>
    </source>
</evidence>
<dbReference type="GO" id="GO:0003899">
    <property type="term" value="F:DNA-directed RNA polymerase activity"/>
    <property type="evidence" value="ECO:0007669"/>
    <property type="project" value="UniProtKB-UniRule"/>
</dbReference>
<evidence type="ECO:0000313" key="13">
    <source>
        <dbReference type="EMBL" id="PAB01483.1"/>
    </source>
</evidence>
<evidence type="ECO:0000256" key="1">
    <source>
        <dbReference type="ARBA" id="ARBA00006711"/>
    </source>
</evidence>
<evidence type="ECO:0000256" key="6">
    <source>
        <dbReference type="ARBA" id="ARBA00022695"/>
    </source>
</evidence>
<evidence type="ECO:0000256" key="4">
    <source>
        <dbReference type="ARBA" id="ARBA00022478"/>
    </source>
</evidence>
<comment type="caution">
    <text evidence="13">The sequence shown here is derived from an EMBL/GenBank/DDBJ whole genome shotgun (WGS) entry which is preliminary data.</text>
</comment>
<dbReference type="EMBL" id="LHUG01000003">
    <property type="protein sequence ID" value="PAB01483.1"/>
    <property type="molecule type" value="Genomic_DNA"/>
</dbReference>
<evidence type="ECO:0000256" key="10">
    <source>
        <dbReference type="ARBA" id="ARBA00048552"/>
    </source>
</evidence>
<accession>A0A267HVE3</accession>
<dbReference type="InterPro" id="IPR036161">
    <property type="entry name" value="RPB6/omega-like_sf"/>
</dbReference>
<evidence type="ECO:0000256" key="12">
    <source>
        <dbReference type="SAM" id="MobiDB-lite"/>
    </source>
</evidence>
<keyword evidence="7 11" id="KW-0804">Transcription</keyword>
<dbReference type="AlphaFoldDB" id="A0A267HVE3"/>
<dbReference type="PANTHER" id="PTHR34476">
    <property type="entry name" value="DNA-DIRECTED RNA POLYMERASE SUBUNIT OMEGA"/>
    <property type="match status" value="1"/>
</dbReference>
<reference evidence="13 14" key="1">
    <citation type="submission" date="2015-08" db="EMBL/GenBank/DDBJ databases">
        <title>Enterococcus genome sequence.</title>
        <authorList>
            <person name="Acedo J.Z."/>
            <person name="Vederas J.C."/>
        </authorList>
    </citation>
    <scope>NUCLEOTIDE SEQUENCE [LARGE SCALE GENOMIC DNA]</scope>
    <source>
        <strain evidence="13 14">49</strain>
    </source>
</reference>
<dbReference type="Gene3D" id="3.90.940.10">
    <property type="match status" value="1"/>
</dbReference>
<evidence type="ECO:0000256" key="3">
    <source>
        <dbReference type="ARBA" id="ARBA00013725"/>
    </source>
</evidence>
<comment type="function">
    <text evidence="8 11">Promotes RNA polymerase assembly. Latches the N- and C-terminal regions of the beta' subunit thereby facilitating its interaction with the beta and alpha subunits.</text>
</comment>
<dbReference type="PANTHER" id="PTHR34476:SF1">
    <property type="entry name" value="DNA-DIRECTED RNA POLYMERASE SUBUNIT OMEGA"/>
    <property type="match status" value="1"/>
</dbReference>
<comment type="similarity">
    <text evidence="1 11">Belongs to the RNA polymerase subunit omega family.</text>
</comment>
<dbReference type="InterPro" id="IPR003716">
    <property type="entry name" value="DNA-dir_RNA_pol_omega"/>
</dbReference>
<dbReference type="GO" id="GO:0000428">
    <property type="term" value="C:DNA-directed RNA polymerase complex"/>
    <property type="evidence" value="ECO:0007669"/>
    <property type="project" value="UniProtKB-KW"/>
</dbReference>
<protein>
    <recommendedName>
        <fullName evidence="3 11">DNA-directed RNA polymerase subunit omega</fullName>
        <shortName evidence="11">RNAP omega subunit</shortName>
        <ecNumber evidence="2 11">2.7.7.6</ecNumber>
    </recommendedName>
    <alternativeName>
        <fullName evidence="11">RNA polymerase omega subunit</fullName>
    </alternativeName>
    <alternativeName>
        <fullName evidence="9 11">Transcriptase subunit omega</fullName>
    </alternativeName>
</protein>
<comment type="subunit">
    <text evidence="11">The RNAP catalytic core consists of 2 alpha, 1 beta, 1 beta' and 1 omega subunit. When a sigma factor is associated with the core the holoenzyme is formed, which can initiate transcription.</text>
</comment>
<feature type="region of interest" description="Disordered" evidence="12">
    <location>
        <begin position="79"/>
        <end position="101"/>
    </location>
</feature>
<dbReference type="GO" id="GO:0003677">
    <property type="term" value="F:DNA binding"/>
    <property type="evidence" value="ECO:0007669"/>
    <property type="project" value="UniProtKB-UniRule"/>
</dbReference>
<evidence type="ECO:0000256" key="8">
    <source>
        <dbReference type="ARBA" id="ARBA00024694"/>
    </source>
</evidence>
<organism evidence="13 14">
    <name type="scientific">Enterococcus canintestini</name>
    <dbReference type="NCBI Taxonomy" id="317010"/>
    <lineage>
        <taxon>Bacteria</taxon>
        <taxon>Bacillati</taxon>
        <taxon>Bacillota</taxon>
        <taxon>Bacilli</taxon>
        <taxon>Lactobacillales</taxon>
        <taxon>Enterococcaceae</taxon>
        <taxon>Enterococcus</taxon>
    </lineage>
</organism>
<keyword evidence="4 11" id="KW-0240">DNA-directed RNA polymerase</keyword>
<sequence length="101" mass="11650">MMLRPSIDSLLDRVNSKYSLVILSAKRAHELDAGAKPTLDQFDSVKNVGRALEEIDAETLINDPHPEIKRARLKMEQEENKAVQKREQQELEARIREEQNL</sequence>
<dbReference type="HAMAP" id="MF_00366">
    <property type="entry name" value="RNApol_bact_RpoZ"/>
    <property type="match status" value="1"/>
</dbReference>
<keyword evidence="14" id="KW-1185">Reference proteome</keyword>
<proteinExistence type="inferred from homology"/>
<gene>
    <name evidence="11" type="primary">rpoZ</name>
    <name evidence="13" type="ORF">AKL21_03240</name>
</gene>
<dbReference type="Proteomes" id="UP000216797">
    <property type="component" value="Unassembled WGS sequence"/>
</dbReference>
<keyword evidence="5 11" id="KW-0808">Transferase</keyword>